<sequence length="61" mass="6732">MTLEKYTQQRHLGAIRGGKGDMAAFGGQRDPGVLPRKYPATPRPVPGPMIKRVEWAWVCPG</sequence>
<dbReference type="EMBL" id="AP019416">
    <property type="protein sequence ID" value="BBI51687.1"/>
    <property type="molecule type" value="Genomic_DNA"/>
</dbReference>
<accession>A0ABN5WY03</accession>
<proteinExistence type="predicted"/>
<reference evidence="3" key="1">
    <citation type="journal article" date="2019" name="Microbiol. Resour. Announc.">
        <title>Complete Genome Sequence of Halomonas olivaria, a Moderately Halophilic Bacterium Isolated from Olive Processing Effluents, Obtained by Nanopore Sequencing.</title>
        <authorList>
            <person name="Nagata S."/>
            <person name="Ii K.M."/>
            <person name="Tsukimi T."/>
            <person name="Miura M.C."/>
            <person name="Galipon J."/>
            <person name="Arakawa K."/>
        </authorList>
    </citation>
    <scope>NUCLEOTIDE SEQUENCE [LARGE SCALE GENOMIC DNA]</scope>
    <source>
        <strain evidence="3">TYRC17</strain>
    </source>
</reference>
<protein>
    <submittedName>
        <fullName evidence="2">Uncharacterized protein</fullName>
    </submittedName>
</protein>
<name>A0ABN5WY03_9GAMM</name>
<evidence type="ECO:0000313" key="3">
    <source>
        <dbReference type="Proteomes" id="UP000289555"/>
    </source>
</evidence>
<keyword evidence="3" id="KW-1185">Reference proteome</keyword>
<dbReference type="Proteomes" id="UP000289555">
    <property type="component" value="Chromosome"/>
</dbReference>
<evidence type="ECO:0000256" key="1">
    <source>
        <dbReference type="SAM" id="MobiDB-lite"/>
    </source>
</evidence>
<organism evidence="2 3">
    <name type="scientific">Vreelandella olivaria</name>
    <dbReference type="NCBI Taxonomy" id="390919"/>
    <lineage>
        <taxon>Bacteria</taxon>
        <taxon>Pseudomonadati</taxon>
        <taxon>Pseudomonadota</taxon>
        <taxon>Gammaproteobacteria</taxon>
        <taxon>Oceanospirillales</taxon>
        <taxon>Halomonadaceae</taxon>
        <taxon>Vreelandella</taxon>
    </lineage>
</organism>
<gene>
    <name evidence="2" type="ORF">HORIV_41080</name>
</gene>
<evidence type="ECO:0000313" key="2">
    <source>
        <dbReference type="EMBL" id="BBI51687.1"/>
    </source>
</evidence>
<feature type="region of interest" description="Disordered" evidence="1">
    <location>
        <begin position="17"/>
        <end position="40"/>
    </location>
</feature>